<name>A0A7J8STF6_GOSDV</name>
<evidence type="ECO:0000313" key="1">
    <source>
        <dbReference type="EMBL" id="MBA0628822.1"/>
    </source>
</evidence>
<evidence type="ECO:0000313" key="2">
    <source>
        <dbReference type="Proteomes" id="UP000593561"/>
    </source>
</evidence>
<dbReference type="EMBL" id="JABFAC010000011">
    <property type="protein sequence ID" value="MBA0628822.1"/>
    <property type="molecule type" value="Genomic_DNA"/>
</dbReference>
<reference evidence="1 2" key="1">
    <citation type="journal article" date="2019" name="Genome Biol. Evol.">
        <title>Insights into the evolution of the New World diploid cottons (Gossypium, subgenus Houzingenia) based on genome sequencing.</title>
        <authorList>
            <person name="Grover C.E."/>
            <person name="Arick M.A. 2nd"/>
            <person name="Thrash A."/>
            <person name="Conover J.L."/>
            <person name="Sanders W.S."/>
            <person name="Peterson D.G."/>
            <person name="Frelichowski J.E."/>
            <person name="Scheffler J.A."/>
            <person name="Scheffler B.E."/>
            <person name="Wendel J.F."/>
        </authorList>
    </citation>
    <scope>NUCLEOTIDE SEQUENCE [LARGE SCALE GENOMIC DNA]</scope>
    <source>
        <strain evidence="1">27</strain>
        <tissue evidence="1">Leaf</tissue>
    </source>
</reference>
<protein>
    <submittedName>
        <fullName evidence="1">Uncharacterized protein</fullName>
    </submittedName>
</protein>
<sequence>MNSIQEELYSKPSERLVKHSFLTFMKIYELSLYVVVRFFLLFSHQSVRLIHLVIFLLNQWLNDF</sequence>
<dbReference type="AlphaFoldDB" id="A0A7J8STF6"/>
<proteinExistence type="predicted"/>
<gene>
    <name evidence="1" type="ORF">Godav_023469</name>
</gene>
<organism evidence="1 2">
    <name type="scientific">Gossypium davidsonii</name>
    <name type="common">Davidson's cotton</name>
    <name type="synonym">Gossypium klotzschianum subsp. davidsonii</name>
    <dbReference type="NCBI Taxonomy" id="34287"/>
    <lineage>
        <taxon>Eukaryota</taxon>
        <taxon>Viridiplantae</taxon>
        <taxon>Streptophyta</taxon>
        <taxon>Embryophyta</taxon>
        <taxon>Tracheophyta</taxon>
        <taxon>Spermatophyta</taxon>
        <taxon>Magnoliopsida</taxon>
        <taxon>eudicotyledons</taxon>
        <taxon>Gunneridae</taxon>
        <taxon>Pentapetalae</taxon>
        <taxon>rosids</taxon>
        <taxon>malvids</taxon>
        <taxon>Malvales</taxon>
        <taxon>Malvaceae</taxon>
        <taxon>Malvoideae</taxon>
        <taxon>Gossypium</taxon>
    </lineage>
</organism>
<accession>A0A7J8STF6</accession>
<comment type="caution">
    <text evidence="1">The sequence shown here is derived from an EMBL/GenBank/DDBJ whole genome shotgun (WGS) entry which is preliminary data.</text>
</comment>
<keyword evidence="2" id="KW-1185">Reference proteome</keyword>
<dbReference type="Proteomes" id="UP000593561">
    <property type="component" value="Unassembled WGS sequence"/>
</dbReference>